<feature type="compositionally biased region" description="Basic and acidic residues" evidence="1">
    <location>
        <begin position="125"/>
        <end position="146"/>
    </location>
</feature>
<dbReference type="HOGENOM" id="CLU_1600079_0_0_7"/>
<proteinExistence type="predicted"/>
<gene>
    <name evidence="2" type="ordered locus">Desti_1685</name>
</gene>
<dbReference type="KEGG" id="dti:Desti_1685"/>
<evidence type="ECO:0000313" key="2">
    <source>
        <dbReference type="EMBL" id="AFM24396.1"/>
    </source>
</evidence>
<dbReference type="Proteomes" id="UP000006055">
    <property type="component" value="Chromosome"/>
</dbReference>
<organism evidence="2 3">
    <name type="scientific">Desulfomonile tiedjei (strain ATCC 49306 / DSM 6799 / DCB-1)</name>
    <dbReference type="NCBI Taxonomy" id="706587"/>
    <lineage>
        <taxon>Bacteria</taxon>
        <taxon>Pseudomonadati</taxon>
        <taxon>Thermodesulfobacteriota</taxon>
        <taxon>Desulfomonilia</taxon>
        <taxon>Desulfomonilales</taxon>
        <taxon>Desulfomonilaceae</taxon>
        <taxon>Desulfomonile</taxon>
    </lineage>
</organism>
<name>I4C4A5_DESTA</name>
<keyword evidence="3" id="KW-1185">Reference proteome</keyword>
<feature type="compositionally biased region" description="Basic and acidic residues" evidence="1">
    <location>
        <begin position="97"/>
        <end position="108"/>
    </location>
</feature>
<dbReference type="RefSeq" id="WP_014809544.1">
    <property type="nucleotide sequence ID" value="NC_018025.1"/>
</dbReference>
<accession>I4C4A5</accession>
<feature type="compositionally biased region" description="Pro residues" evidence="1">
    <location>
        <begin position="115"/>
        <end position="124"/>
    </location>
</feature>
<evidence type="ECO:0000313" key="3">
    <source>
        <dbReference type="Proteomes" id="UP000006055"/>
    </source>
</evidence>
<sequence length="166" mass="19069">MPQNQLLSFSTKLLLIGALGLFLLIFSLESSAHALEKKSERMSLFEVPTTGKIMDVEFRPEFDEWWVKCREGENISVYTFDRRANKWGRVQFMPRKADAKTHVEEPEKPAIPQSAPAPKPPEPVKPPETKPEPTKPPEQKKTETRWWDPLNVFKGGERLIKSLEGK</sequence>
<feature type="region of interest" description="Disordered" evidence="1">
    <location>
        <begin position="97"/>
        <end position="148"/>
    </location>
</feature>
<dbReference type="EMBL" id="CP003360">
    <property type="protein sequence ID" value="AFM24396.1"/>
    <property type="molecule type" value="Genomic_DNA"/>
</dbReference>
<dbReference type="AlphaFoldDB" id="I4C4A5"/>
<reference evidence="3" key="1">
    <citation type="submission" date="2012-06" db="EMBL/GenBank/DDBJ databases">
        <title>Complete sequence of chromosome of Desulfomonile tiedjei DSM 6799.</title>
        <authorList>
            <person name="Lucas S."/>
            <person name="Copeland A."/>
            <person name="Lapidus A."/>
            <person name="Glavina del Rio T."/>
            <person name="Dalin E."/>
            <person name="Tice H."/>
            <person name="Bruce D."/>
            <person name="Goodwin L."/>
            <person name="Pitluck S."/>
            <person name="Peters L."/>
            <person name="Ovchinnikova G."/>
            <person name="Zeytun A."/>
            <person name="Lu M."/>
            <person name="Kyrpides N."/>
            <person name="Mavromatis K."/>
            <person name="Ivanova N."/>
            <person name="Brettin T."/>
            <person name="Detter J.C."/>
            <person name="Han C."/>
            <person name="Larimer F."/>
            <person name="Land M."/>
            <person name="Hauser L."/>
            <person name="Markowitz V."/>
            <person name="Cheng J.-F."/>
            <person name="Hugenholtz P."/>
            <person name="Woyke T."/>
            <person name="Wu D."/>
            <person name="Spring S."/>
            <person name="Schroeder M."/>
            <person name="Brambilla E."/>
            <person name="Klenk H.-P."/>
            <person name="Eisen J.A."/>
        </authorList>
    </citation>
    <scope>NUCLEOTIDE SEQUENCE [LARGE SCALE GENOMIC DNA]</scope>
    <source>
        <strain evidence="3">ATCC 49306 / DSM 6799 / DCB-1</strain>
    </source>
</reference>
<evidence type="ECO:0000256" key="1">
    <source>
        <dbReference type="SAM" id="MobiDB-lite"/>
    </source>
</evidence>
<protein>
    <submittedName>
        <fullName evidence="2">Uncharacterized protein</fullName>
    </submittedName>
</protein>